<dbReference type="GO" id="GO:0044218">
    <property type="term" value="C:other organism cell membrane"/>
    <property type="evidence" value="ECO:0007669"/>
    <property type="project" value="UniProtKB-KW"/>
</dbReference>
<evidence type="ECO:0000256" key="6">
    <source>
        <dbReference type="PROSITE-ProRule" id="PRU00023"/>
    </source>
</evidence>
<keyword evidence="4" id="KW-0800">Toxin</keyword>
<organism evidence="8 9">
    <name type="scientific">Rhipicephalus microplus</name>
    <name type="common">Cattle tick</name>
    <name type="synonym">Boophilus microplus</name>
    <dbReference type="NCBI Taxonomy" id="6941"/>
    <lineage>
        <taxon>Eukaryota</taxon>
        <taxon>Metazoa</taxon>
        <taxon>Ecdysozoa</taxon>
        <taxon>Arthropoda</taxon>
        <taxon>Chelicerata</taxon>
        <taxon>Arachnida</taxon>
        <taxon>Acari</taxon>
        <taxon>Parasitiformes</taxon>
        <taxon>Ixodida</taxon>
        <taxon>Ixodoidea</taxon>
        <taxon>Ixodidae</taxon>
        <taxon>Rhipicephalinae</taxon>
        <taxon>Rhipicephalus</taxon>
        <taxon>Boophilus</taxon>
    </lineage>
</organism>
<dbReference type="InterPro" id="IPR049630">
    <property type="entry name" value="DYDC-like_DD"/>
</dbReference>
<feature type="compositionally biased region" description="Low complexity" evidence="7">
    <location>
        <begin position="205"/>
        <end position="215"/>
    </location>
</feature>
<protein>
    <submittedName>
        <fullName evidence="8">Uncharacterized protein</fullName>
    </submittedName>
</protein>
<dbReference type="Proteomes" id="UP000821866">
    <property type="component" value="Chromosome 9"/>
</dbReference>
<dbReference type="PROSITE" id="PS50088">
    <property type="entry name" value="ANK_REPEAT"/>
    <property type="match status" value="1"/>
</dbReference>
<dbReference type="InterPro" id="IPR002110">
    <property type="entry name" value="Ankyrin_rpt"/>
</dbReference>
<keyword evidence="2" id="KW-0268">Exocytosis</keyword>
<dbReference type="Gene3D" id="1.25.40.20">
    <property type="entry name" value="Ankyrin repeat-containing domain"/>
    <property type="match status" value="1"/>
</dbReference>
<dbReference type="PROSITE" id="PS50297">
    <property type="entry name" value="ANK_REP_REGION"/>
    <property type="match status" value="1"/>
</dbReference>
<feature type="compositionally biased region" description="Low complexity" evidence="7">
    <location>
        <begin position="155"/>
        <end position="169"/>
    </location>
</feature>
<evidence type="ECO:0000256" key="3">
    <source>
        <dbReference type="ARBA" id="ARBA00022537"/>
    </source>
</evidence>
<evidence type="ECO:0000313" key="8">
    <source>
        <dbReference type="EMBL" id="KAH8010221.1"/>
    </source>
</evidence>
<feature type="compositionally biased region" description="Polar residues" evidence="7">
    <location>
        <begin position="195"/>
        <end position="204"/>
    </location>
</feature>
<evidence type="ECO:0000256" key="1">
    <source>
        <dbReference type="ARBA" id="ARBA00004175"/>
    </source>
</evidence>
<evidence type="ECO:0000256" key="2">
    <source>
        <dbReference type="ARBA" id="ARBA00022483"/>
    </source>
</evidence>
<dbReference type="EMBL" id="JABSTU010000011">
    <property type="protein sequence ID" value="KAH8010221.1"/>
    <property type="molecule type" value="Genomic_DNA"/>
</dbReference>
<dbReference type="InterPro" id="IPR007858">
    <property type="entry name" value="Dpy-30_motif"/>
</dbReference>
<dbReference type="VEuPathDB" id="VectorBase:LOC119178575"/>
<gene>
    <name evidence="8" type="ORF">HPB51_026273</name>
</gene>
<keyword evidence="6" id="KW-0040">ANK repeat</keyword>
<accession>A0A9J6D7X4</accession>
<comment type="subcellular location">
    <subcellularLocation>
        <location evidence="1">Target cell membrane</location>
    </subcellularLocation>
</comment>
<keyword evidence="4" id="KW-0638">Presynaptic neurotoxin</keyword>
<evidence type="ECO:0000313" key="9">
    <source>
        <dbReference type="Proteomes" id="UP000821866"/>
    </source>
</evidence>
<evidence type="ECO:0000256" key="4">
    <source>
        <dbReference type="ARBA" id="ARBA00023028"/>
    </source>
</evidence>
<dbReference type="PANTHER" id="PTHR24172">
    <property type="entry name" value="ANK_REP_REGION DOMAIN-CONTAINING PROTEIN"/>
    <property type="match status" value="1"/>
</dbReference>
<evidence type="ECO:0000256" key="7">
    <source>
        <dbReference type="SAM" id="MobiDB-lite"/>
    </source>
</evidence>
<keyword evidence="9" id="KW-1185">Reference proteome</keyword>
<sequence length="368" mass="39497">MISCLLSNTSGHLTGKHEQRQFICFFFFANSQDRIRTVHEAVVSGNIAQVRQVLTRKRFALSRDHLGASPLHLAVLHGHTDVLNYIVERFPETLDGPDNMGHTPEYYLKNPKELSIRDLLANYHTPSEDDKSAKADVWQRPSTPPAAEDGHEASTALPEEPTAPVAPAVNGGATQHTVVPNGKAQQREAAPVLATSETSKTTNSVPPVVDASRVAPAPPPAPQRMNFPSVPSDGVRQPVEEPLQTAIRLPLGEQATSRAPAATGQPVAMLPSGKYGQNGGTDMVQLAQSLLLTGRTPEEAQYLRSSVGDALVGALAAVDKQRPPDPVTFVASWLKQSQTAQKPSSARASNTTMPVSTMQRTAPVTLKM</sequence>
<keyword evidence="4" id="KW-0528">Neurotoxin</keyword>
<dbReference type="AlphaFoldDB" id="A0A9J6D7X4"/>
<dbReference type="GO" id="GO:0006887">
    <property type="term" value="P:exocytosis"/>
    <property type="evidence" value="ECO:0007669"/>
    <property type="project" value="UniProtKB-KW"/>
</dbReference>
<reference evidence="8" key="1">
    <citation type="journal article" date="2020" name="Cell">
        <title>Large-Scale Comparative Analyses of Tick Genomes Elucidate Their Genetic Diversity and Vector Capacities.</title>
        <authorList>
            <consortium name="Tick Genome and Microbiome Consortium (TIGMIC)"/>
            <person name="Jia N."/>
            <person name="Wang J."/>
            <person name="Shi W."/>
            <person name="Du L."/>
            <person name="Sun Y."/>
            <person name="Zhan W."/>
            <person name="Jiang J.F."/>
            <person name="Wang Q."/>
            <person name="Zhang B."/>
            <person name="Ji P."/>
            <person name="Bell-Sakyi L."/>
            <person name="Cui X.M."/>
            <person name="Yuan T.T."/>
            <person name="Jiang B.G."/>
            <person name="Yang W.F."/>
            <person name="Lam T.T."/>
            <person name="Chang Q.C."/>
            <person name="Ding S.J."/>
            <person name="Wang X.J."/>
            <person name="Zhu J.G."/>
            <person name="Ruan X.D."/>
            <person name="Zhao L."/>
            <person name="Wei J.T."/>
            <person name="Ye R.Z."/>
            <person name="Que T.C."/>
            <person name="Du C.H."/>
            <person name="Zhou Y.H."/>
            <person name="Cheng J.X."/>
            <person name="Dai P.F."/>
            <person name="Guo W.B."/>
            <person name="Han X.H."/>
            <person name="Huang E.J."/>
            <person name="Li L.F."/>
            <person name="Wei W."/>
            <person name="Gao Y.C."/>
            <person name="Liu J.Z."/>
            <person name="Shao H.Z."/>
            <person name="Wang X."/>
            <person name="Wang C.C."/>
            <person name="Yang T.C."/>
            <person name="Huo Q.B."/>
            <person name="Li W."/>
            <person name="Chen H.Y."/>
            <person name="Chen S.E."/>
            <person name="Zhou L.G."/>
            <person name="Ni X.B."/>
            <person name="Tian J.H."/>
            <person name="Sheng Y."/>
            <person name="Liu T."/>
            <person name="Pan Y.S."/>
            <person name="Xia L.Y."/>
            <person name="Li J."/>
            <person name="Zhao F."/>
            <person name="Cao W.C."/>
        </authorList>
    </citation>
    <scope>NUCLEOTIDE SEQUENCE</scope>
    <source>
        <strain evidence="8">Rmic-2018</strain>
    </source>
</reference>
<reference evidence="8" key="2">
    <citation type="submission" date="2021-09" db="EMBL/GenBank/DDBJ databases">
        <authorList>
            <person name="Jia N."/>
            <person name="Wang J."/>
            <person name="Shi W."/>
            <person name="Du L."/>
            <person name="Sun Y."/>
            <person name="Zhan W."/>
            <person name="Jiang J."/>
            <person name="Wang Q."/>
            <person name="Zhang B."/>
            <person name="Ji P."/>
            <person name="Sakyi L.B."/>
            <person name="Cui X."/>
            <person name="Yuan T."/>
            <person name="Jiang B."/>
            <person name="Yang W."/>
            <person name="Lam T.T.-Y."/>
            <person name="Chang Q."/>
            <person name="Ding S."/>
            <person name="Wang X."/>
            <person name="Zhu J."/>
            <person name="Ruan X."/>
            <person name="Zhao L."/>
            <person name="Wei J."/>
            <person name="Que T."/>
            <person name="Du C."/>
            <person name="Cheng J."/>
            <person name="Dai P."/>
            <person name="Han X."/>
            <person name="Huang E."/>
            <person name="Gao Y."/>
            <person name="Liu J."/>
            <person name="Shao H."/>
            <person name="Ye R."/>
            <person name="Li L."/>
            <person name="Wei W."/>
            <person name="Wang X."/>
            <person name="Wang C."/>
            <person name="Huo Q."/>
            <person name="Li W."/>
            <person name="Guo W."/>
            <person name="Chen H."/>
            <person name="Chen S."/>
            <person name="Zhou L."/>
            <person name="Zhou L."/>
            <person name="Ni X."/>
            <person name="Tian J."/>
            <person name="Zhou Y."/>
            <person name="Sheng Y."/>
            <person name="Liu T."/>
            <person name="Pan Y."/>
            <person name="Xia L."/>
            <person name="Li J."/>
            <person name="Zhao F."/>
            <person name="Cao W."/>
        </authorList>
    </citation>
    <scope>NUCLEOTIDE SEQUENCE</scope>
    <source>
        <strain evidence="8">Rmic-2018</strain>
        <tissue evidence="8">Larvae</tissue>
    </source>
</reference>
<dbReference type="SUPFAM" id="SSF48403">
    <property type="entry name" value="Ankyrin repeat"/>
    <property type="match status" value="1"/>
</dbReference>
<keyword evidence="3" id="KW-1052">Target cell membrane</keyword>
<dbReference type="CDD" id="cd22966">
    <property type="entry name" value="DD_DYDC-like"/>
    <property type="match status" value="1"/>
</dbReference>
<evidence type="ECO:0000256" key="5">
    <source>
        <dbReference type="ARBA" id="ARBA00023298"/>
    </source>
</evidence>
<keyword evidence="5" id="KW-0472">Membrane</keyword>
<dbReference type="InterPro" id="IPR036770">
    <property type="entry name" value="Ankyrin_rpt-contain_sf"/>
</dbReference>
<feature type="repeat" description="ANK" evidence="6">
    <location>
        <begin position="66"/>
        <end position="89"/>
    </location>
</feature>
<dbReference type="Gene3D" id="1.20.890.10">
    <property type="entry name" value="cAMP-dependent protein kinase regulatory subunit, dimerization-anchoring domain"/>
    <property type="match status" value="1"/>
</dbReference>
<dbReference type="PANTHER" id="PTHR24172:SF4">
    <property type="entry name" value="ANK_REP_REGION DOMAIN-CONTAINING PROTEIN"/>
    <property type="match status" value="1"/>
</dbReference>
<feature type="region of interest" description="Disordered" evidence="7">
    <location>
        <begin position="125"/>
        <end position="237"/>
    </location>
</feature>
<proteinExistence type="predicted"/>
<name>A0A9J6D7X4_RHIMP</name>
<keyword evidence="5" id="KW-1053">Target membrane</keyword>
<dbReference type="GO" id="GO:0044231">
    <property type="term" value="C:host cell presynaptic membrane"/>
    <property type="evidence" value="ECO:0007669"/>
    <property type="project" value="UniProtKB-KW"/>
</dbReference>
<dbReference type="Pfam" id="PF05186">
    <property type="entry name" value="Dpy-30"/>
    <property type="match status" value="1"/>
</dbReference>
<comment type="caution">
    <text evidence="8">The sequence shown here is derived from an EMBL/GenBank/DDBJ whole genome shotgun (WGS) entry which is preliminary data.</text>
</comment>